<keyword evidence="2" id="KW-1185">Reference proteome</keyword>
<proteinExistence type="predicted"/>
<evidence type="ECO:0000313" key="2">
    <source>
        <dbReference type="Proteomes" id="UP001295423"/>
    </source>
</evidence>
<dbReference type="AlphaFoldDB" id="A0AAD2G3Z7"/>
<dbReference type="InterPro" id="IPR011990">
    <property type="entry name" value="TPR-like_helical_dom_sf"/>
</dbReference>
<dbReference type="SUPFAM" id="SSF48452">
    <property type="entry name" value="TPR-like"/>
    <property type="match status" value="1"/>
</dbReference>
<dbReference type="Proteomes" id="UP001295423">
    <property type="component" value="Unassembled WGS sequence"/>
</dbReference>
<protein>
    <submittedName>
        <fullName evidence="1">Uncharacterized protein</fullName>
    </submittedName>
</protein>
<reference evidence="1" key="1">
    <citation type="submission" date="2023-08" db="EMBL/GenBank/DDBJ databases">
        <authorList>
            <person name="Audoor S."/>
            <person name="Bilcke G."/>
        </authorList>
    </citation>
    <scope>NUCLEOTIDE SEQUENCE</scope>
</reference>
<dbReference type="EMBL" id="CAKOGP040002058">
    <property type="protein sequence ID" value="CAJ1960312.1"/>
    <property type="molecule type" value="Genomic_DNA"/>
</dbReference>
<name>A0AAD2G3Z7_9STRA</name>
<dbReference type="Gene3D" id="1.25.40.10">
    <property type="entry name" value="Tetratricopeptide repeat domain"/>
    <property type="match status" value="1"/>
</dbReference>
<gene>
    <name evidence="1" type="ORF">CYCCA115_LOCUS18668</name>
</gene>
<sequence>MNHHDDSSAIELNDCGLSSLLHHNYEEATCLFRDALYMIKQDIAHQHQQLPHMEEQAGNLQDESIVDLEFYEPCDFKDHMICKTAISIKRAAMMGSHKITSVVIYNLAITTHLWALQNGSIEKLKKALHLYKISSQTQGVHESSVAMSILNNTASIHFILGNRKEAIEILRQLWAVMTYCGKPESTSKNHYEKSWQVCQRNVVTLLMAPPSTACAA</sequence>
<evidence type="ECO:0000313" key="1">
    <source>
        <dbReference type="EMBL" id="CAJ1960312.1"/>
    </source>
</evidence>
<organism evidence="1 2">
    <name type="scientific">Cylindrotheca closterium</name>
    <dbReference type="NCBI Taxonomy" id="2856"/>
    <lineage>
        <taxon>Eukaryota</taxon>
        <taxon>Sar</taxon>
        <taxon>Stramenopiles</taxon>
        <taxon>Ochrophyta</taxon>
        <taxon>Bacillariophyta</taxon>
        <taxon>Bacillariophyceae</taxon>
        <taxon>Bacillariophycidae</taxon>
        <taxon>Bacillariales</taxon>
        <taxon>Bacillariaceae</taxon>
        <taxon>Cylindrotheca</taxon>
    </lineage>
</organism>
<accession>A0AAD2G3Z7</accession>
<comment type="caution">
    <text evidence="1">The sequence shown here is derived from an EMBL/GenBank/DDBJ whole genome shotgun (WGS) entry which is preliminary data.</text>
</comment>